<dbReference type="InterPro" id="IPR037171">
    <property type="entry name" value="NagB/RpiA_transferase-like"/>
</dbReference>
<name>A0A1G8KYX3_9RHOB</name>
<dbReference type="Gene3D" id="3.40.50.1360">
    <property type="match status" value="1"/>
</dbReference>
<dbReference type="SUPFAM" id="SSF46785">
    <property type="entry name" value="Winged helix' DNA-binding domain"/>
    <property type="match status" value="1"/>
</dbReference>
<evidence type="ECO:0000313" key="6">
    <source>
        <dbReference type="Proteomes" id="UP000199093"/>
    </source>
</evidence>
<sequence length="254" mass="27607">MLAVERQKLIMESIGRDRSVLVSDLSTRYGVSEETIRRDLLKLEKSGQISRTYGGAVLAAKDDPEDLPYPTRQITNIAEKRTLAAVAASLVSEGDAVMIDSSSTSFEVLPQMSQARDVTIITNSVRILASTASAPHTVISVGGELRHRSLTLASQIAIDNIQRFAADICFISCKALSLEKGVMDASLADAELKRAFIMASRRVCLLADHSKFDQTGLIAVCDLSQVDTLITDRTPPKEWREAAEAAGVELLFPQ</sequence>
<dbReference type="PANTHER" id="PTHR30363:SF44">
    <property type="entry name" value="AGA OPERON TRANSCRIPTIONAL REPRESSOR-RELATED"/>
    <property type="match status" value="1"/>
</dbReference>
<dbReference type="Proteomes" id="UP000199093">
    <property type="component" value="Unassembled WGS sequence"/>
</dbReference>
<organism evidence="5 6">
    <name type="scientific">Salipiger marinus</name>
    <dbReference type="NCBI Taxonomy" id="555512"/>
    <lineage>
        <taxon>Bacteria</taxon>
        <taxon>Pseudomonadati</taxon>
        <taxon>Pseudomonadota</taxon>
        <taxon>Alphaproteobacteria</taxon>
        <taxon>Rhodobacterales</taxon>
        <taxon>Roseobacteraceae</taxon>
        <taxon>Salipiger</taxon>
    </lineage>
</organism>
<evidence type="ECO:0000256" key="3">
    <source>
        <dbReference type="ARBA" id="ARBA00023163"/>
    </source>
</evidence>
<protein>
    <submittedName>
        <fullName evidence="5">Transcriptional regulator, DeoR family</fullName>
    </submittedName>
</protein>
<dbReference type="SMART" id="SM01134">
    <property type="entry name" value="DeoRC"/>
    <property type="match status" value="1"/>
</dbReference>
<proteinExistence type="predicted"/>
<dbReference type="GO" id="GO:0003677">
    <property type="term" value="F:DNA binding"/>
    <property type="evidence" value="ECO:0007669"/>
    <property type="project" value="UniProtKB-KW"/>
</dbReference>
<dbReference type="PROSITE" id="PS00894">
    <property type="entry name" value="HTH_DEOR_1"/>
    <property type="match status" value="1"/>
</dbReference>
<dbReference type="InterPro" id="IPR014036">
    <property type="entry name" value="DeoR-like_C"/>
</dbReference>
<dbReference type="InterPro" id="IPR050313">
    <property type="entry name" value="Carb_Metab_HTH_regulators"/>
</dbReference>
<dbReference type="Gene3D" id="1.10.10.10">
    <property type="entry name" value="Winged helix-like DNA-binding domain superfamily/Winged helix DNA-binding domain"/>
    <property type="match status" value="1"/>
</dbReference>
<evidence type="ECO:0000259" key="4">
    <source>
        <dbReference type="PROSITE" id="PS51000"/>
    </source>
</evidence>
<dbReference type="Pfam" id="PF08220">
    <property type="entry name" value="HTH_DeoR"/>
    <property type="match status" value="1"/>
</dbReference>
<dbReference type="STRING" id="555512.SAMN04487993_1005183"/>
<dbReference type="PANTHER" id="PTHR30363">
    <property type="entry name" value="HTH-TYPE TRANSCRIPTIONAL REGULATOR SRLR-RELATED"/>
    <property type="match status" value="1"/>
</dbReference>
<dbReference type="SUPFAM" id="SSF100950">
    <property type="entry name" value="NagB/RpiA/CoA transferase-like"/>
    <property type="match status" value="1"/>
</dbReference>
<dbReference type="PROSITE" id="PS51000">
    <property type="entry name" value="HTH_DEOR_2"/>
    <property type="match status" value="1"/>
</dbReference>
<reference evidence="5 6" key="1">
    <citation type="submission" date="2016-10" db="EMBL/GenBank/DDBJ databases">
        <authorList>
            <person name="de Groot N.N."/>
        </authorList>
    </citation>
    <scope>NUCLEOTIDE SEQUENCE [LARGE SCALE GENOMIC DNA]</scope>
    <source>
        <strain evidence="5 6">DSM 26424</strain>
    </source>
</reference>
<dbReference type="InterPro" id="IPR018356">
    <property type="entry name" value="Tscrpt_reg_HTH_DeoR_CS"/>
</dbReference>
<feature type="domain" description="HTH deoR-type" evidence="4">
    <location>
        <begin position="3"/>
        <end position="58"/>
    </location>
</feature>
<dbReference type="SMART" id="SM00420">
    <property type="entry name" value="HTH_DEOR"/>
    <property type="match status" value="1"/>
</dbReference>
<dbReference type="Pfam" id="PF00455">
    <property type="entry name" value="DeoRC"/>
    <property type="match status" value="1"/>
</dbReference>
<keyword evidence="3" id="KW-0804">Transcription</keyword>
<dbReference type="GO" id="GO:0003700">
    <property type="term" value="F:DNA-binding transcription factor activity"/>
    <property type="evidence" value="ECO:0007669"/>
    <property type="project" value="InterPro"/>
</dbReference>
<dbReference type="InterPro" id="IPR036388">
    <property type="entry name" value="WH-like_DNA-bd_sf"/>
</dbReference>
<dbReference type="InterPro" id="IPR001034">
    <property type="entry name" value="DeoR_HTH"/>
</dbReference>
<dbReference type="EMBL" id="FNEJ01000005">
    <property type="protein sequence ID" value="SDI48725.1"/>
    <property type="molecule type" value="Genomic_DNA"/>
</dbReference>
<dbReference type="OrthoDB" id="9816363at2"/>
<keyword evidence="6" id="KW-1185">Reference proteome</keyword>
<dbReference type="InterPro" id="IPR036390">
    <property type="entry name" value="WH_DNA-bd_sf"/>
</dbReference>
<keyword evidence="2" id="KW-0238">DNA-binding</keyword>
<dbReference type="RefSeq" id="WP_089845517.1">
    <property type="nucleotide sequence ID" value="NZ_FNEJ01000005.1"/>
</dbReference>
<evidence type="ECO:0000313" key="5">
    <source>
        <dbReference type="EMBL" id="SDI48725.1"/>
    </source>
</evidence>
<dbReference type="PRINTS" id="PR00037">
    <property type="entry name" value="HTHLACR"/>
</dbReference>
<dbReference type="AlphaFoldDB" id="A0A1G8KYX3"/>
<accession>A0A1G8KYX3</accession>
<gene>
    <name evidence="5" type="ORF">SAMN04487993_1005183</name>
</gene>
<keyword evidence="1" id="KW-0805">Transcription regulation</keyword>
<evidence type="ECO:0000256" key="2">
    <source>
        <dbReference type="ARBA" id="ARBA00023125"/>
    </source>
</evidence>
<evidence type="ECO:0000256" key="1">
    <source>
        <dbReference type="ARBA" id="ARBA00023015"/>
    </source>
</evidence>